<protein>
    <submittedName>
        <fullName evidence="1">Uncharacterized protein</fullName>
    </submittedName>
</protein>
<accession>A0AAD0U9D2</accession>
<dbReference type="Proteomes" id="UP000269199">
    <property type="component" value="Chromosome"/>
</dbReference>
<gene>
    <name evidence="1" type="ORF">RC54_18750</name>
</gene>
<proteinExistence type="predicted"/>
<evidence type="ECO:0000313" key="2">
    <source>
        <dbReference type="Proteomes" id="UP000269199"/>
    </source>
</evidence>
<dbReference type="SUPFAM" id="SSF52540">
    <property type="entry name" value="P-loop containing nucleoside triphosphate hydrolases"/>
    <property type="match status" value="1"/>
</dbReference>
<dbReference type="InterPro" id="IPR027417">
    <property type="entry name" value="P-loop_NTPase"/>
</dbReference>
<dbReference type="EMBL" id="CP024996">
    <property type="protein sequence ID" value="AYR25727.1"/>
    <property type="molecule type" value="Genomic_DNA"/>
</dbReference>
<organism evidence="1 2">
    <name type="scientific">Herbaspirillum rubrisubalbicans</name>
    <dbReference type="NCBI Taxonomy" id="80842"/>
    <lineage>
        <taxon>Bacteria</taxon>
        <taxon>Pseudomonadati</taxon>
        <taxon>Pseudomonadota</taxon>
        <taxon>Betaproteobacteria</taxon>
        <taxon>Burkholderiales</taxon>
        <taxon>Oxalobacteraceae</taxon>
        <taxon>Herbaspirillum</taxon>
    </lineage>
</organism>
<sequence>MTVFSAGPDLISAPEGDPRRQAIASLRGYAYQLRVSALAWIGLKAGEELHLEVAEDYAIATEDALKGVQVKDTANSGSLTINNADVSEALDAYVDLVERNTNRRVSFHFLTTASLGKERDHADRVNGQGVLEYWRLAAAGADVAPLRRALLSALSSDKVRQFIQTRNDEQLRGELLRQIHWDCQQEDLAGITEQLDASIIEFASERFGLSPTDCKGLTDRVLCEVLDAIVKPQSERRLRTADLLKLCESHTQTPVPNALLVRLLSEQLPATANRNVLQPTSLLEPVENLPFPSLIVPRQSLITSALGLLHQHQFLVLAGGSGLGKTLAARMVASRYEGRWLILDLRDMPAVEICRRIDTVIGQIVSRSFEGIIVDDLNELETSAVTLKMARLLLAIKRQDGACIVTCYRQPSKAVADRLGIEVLPSVPVENLSFEEVAELVLKAGGSERAAFLAYVYGGNGHPQLVRAFMAYAKSIGWAELESSQAVTNIENIQADLKSDQRQLRRSLIDRFDENTRTLLYRLSLLIGRFDRALALQIGGIDPAIRLAGESLDQLVGPWIDDVGAERLRISPLVERAGEEVLDSQEQQAIHCRAAEVLAGNEAIQAEKANAIYLHAKRGHADWVLLKMALAIIAEGMRKPSAIADWIPSLVGEPTDVLIYPRNPHTSRYLRFAQLLLLAERKSEELQLSTWRVLCEEIKNAPNDDERAVFEYLVLSKVLISNNLASVLPNPIGLLERHHELTSSNTQFQSVMAGAEEHQREESGAPVNVSSLFFVTQAMGVQTIEKQYALFVELGKLSKEAREKYFLEPNDSLDACHSIVNAAWLAELKAGTLDWQRAADTFLGLATLVEEWEKKEFALYFHVARSVMLDEYGNQTNQALEALELADSVCGANAITTRARARIYFRGKKFAESLSAFEQLSSDLSMYGPLEQFFIGRETAISASKIDDWAKCAAWFQMAIDASEKVASENLEPMFLGVRADHALAMYKAGNFDAAIAEIDSVLSDMPQTEDESSLSAVYCRRVIPHGLLWMYSHVKSGHAVLVNDQPPVFEAGMCSNPEPPAAIREHPRTSKMTSWHLWAAIKSYHSSAIEARAELDKRIGGRIYPSLEFVTRHRFLEDTIRKVDAVEFAQLIKPWLDVNALVHAKREEMKADSPISPKEGEIPSLQGIQLEDEWIEGNAIDAIQTFAVNAAMSGRSESLKTLQVALENIVLPKGARKVLELMISIDPDATEDTLQRYVAEEIQSVLRGKDQTPEQLFASTLRFVQVGARSSFKPAVESHLIRWAKHHWREMLQRRFAFKNPDVYLPAIGATLSVPGLNGIAAILLAAEPALKINLSESFRIWLKSLR</sequence>
<dbReference type="Gene3D" id="1.25.40.10">
    <property type="entry name" value="Tetratricopeptide repeat domain"/>
    <property type="match status" value="1"/>
</dbReference>
<name>A0AAD0U9D2_9BURK</name>
<dbReference type="RefSeq" id="WP_123020473.1">
    <property type="nucleotide sequence ID" value="NZ_CP024996.1"/>
</dbReference>
<dbReference type="InterPro" id="IPR011990">
    <property type="entry name" value="TPR-like_helical_dom_sf"/>
</dbReference>
<evidence type="ECO:0000313" key="1">
    <source>
        <dbReference type="EMBL" id="AYR25727.1"/>
    </source>
</evidence>
<reference evidence="1 2" key="1">
    <citation type="submission" date="2017-11" db="EMBL/GenBank/DDBJ databases">
        <title>Complete genome sequence of Herbaspirillum rubrisubalbicans DSM 11543.</title>
        <authorList>
            <person name="Chen M."/>
            <person name="An Q."/>
        </authorList>
    </citation>
    <scope>NUCLEOTIDE SEQUENCE [LARGE SCALE GENOMIC DNA]</scope>
    <source>
        <strain evidence="1 2">DSM 11543</strain>
    </source>
</reference>